<dbReference type="EMBL" id="BAAAVI010000121">
    <property type="protein sequence ID" value="GAA2913074.1"/>
    <property type="molecule type" value="Genomic_DNA"/>
</dbReference>
<evidence type="ECO:0000313" key="2">
    <source>
        <dbReference type="Proteomes" id="UP001500831"/>
    </source>
</evidence>
<proteinExistence type="predicted"/>
<dbReference type="Proteomes" id="UP001500831">
    <property type="component" value="Unassembled WGS sequence"/>
</dbReference>
<reference evidence="2" key="1">
    <citation type="journal article" date="2019" name="Int. J. Syst. Evol. Microbiol.">
        <title>The Global Catalogue of Microorganisms (GCM) 10K type strain sequencing project: providing services to taxonomists for standard genome sequencing and annotation.</title>
        <authorList>
            <consortium name="The Broad Institute Genomics Platform"/>
            <consortium name="The Broad Institute Genome Sequencing Center for Infectious Disease"/>
            <person name="Wu L."/>
            <person name="Ma J."/>
        </authorList>
    </citation>
    <scope>NUCLEOTIDE SEQUENCE [LARGE SCALE GENOMIC DNA]</scope>
    <source>
        <strain evidence="2">JCM 6242</strain>
    </source>
</reference>
<evidence type="ECO:0008006" key="3">
    <source>
        <dbReference type="Google" id="ProtNLM"/>
    </source>
</evidence>
<comment type="caution">
    <text evidence="1">The sequence shown here is derived from an EMBL/GenBank/DDBJ whole genome shotgun (WGS) entry which is preliminary data.</text>
</comment>
<accession>A0ABP6IXF8</accession>
<evidence type="ECO:0000313" key="1">
    <source>
        <dbReference type="EMBL" id="GAA2913074.1"/>
    </source>
</evidence>
<gene>
    <name evidence="1" type="ORF">GCM10010517_79630</name>
</gene>
<keyword evidence="2" id="KW-1185">Reference proteome</keyword>
<dbReference type="RefSeq" id="WP_344982121.1">
    <property type="nucleotide sequence ID" value="NZ_BAAAVI010000121.1"/>
</dbReference>
<sequence>MHIALAPFRPGQGVTEDVLMATSDAFEDQFARHQDGIIRRIPVRDGASGFADIVFLEDETATERVLEAEQNSEACATFFSIMDGDAPHGVYEVIKSYE</sequence>
<protein>
    <recommendedName>
        <fullName evidence="3">Antibiotic biosynthesis monooxygenase</fullName>
    </recommendedName>
</protein>
<name>A0ABP6IXF8_9ACTN</name>
<organism evidence="1 2">
    <name type="scientific">Streptosporangium fragile</name>
    <dbReference type="NCBI Taxonomy" id="46186"/>
    <lineage>
        <taxon>Bacteria</taxon>
        <taxon>Bacillati</taxon>
        <taxon>Actinomycetota</taxon>
        <taxon>Actinomycetes</taxon>
        <taxon>Streptosporangiales</taxon>
        <taxon>Streptosporangiaceae</taxon>
        <taxon>Streptosporangium</taxon>
    </lineage>
</organism>